<evidence type="ECO:0000313" key="1">
    <source>
        <dbReference type="EMBL" id="SMB99161.1"/>
    </source>
</evidence>
<organism evidence="1 2">
    <name type="scientific">Thermanaeromonas toyohensis ToBE</name>
    <dbReference type="NCBI Taxonomy" id="698762"/>
    <lineage>
        <taxon>Bacteria</taxon>
        <taxon>Bacillati</taxon>
        <taxon>Bacillota</taxon>
        <taxon>Clostridia</taxon>
        <taxon>Neomoorellales</taxon>
        <taxon>Neomoorellaceae</taxon>
        <taxon>Thermanaeromonas</taxon>
    </lineage>
</organism>
<sequence length="190" mass="22199">MLRRAFLAGVFSILLLLMLMASGGWHHYNQQDGGKELEIYLKELNKIYAELPSLQAMSEEAIKKGIAGKREEELNILYDLARHSERFLGKFRELNPQKRQLKEIHEKLLKVNDLTHEGLLMRVEILKKIVEQGKTEQELQPEIDAFWAKQREAARAFDEFEAALKEYASKFDLEPSNYLTNLYYIKGQKQ</sequence>
<evidence type="ECO:0000313" key="2">
    <source>
        <dbReference type="Proteomes" id="UP000192569"/>
    </source>
</evidence>
<proteinExistence type="predicted"/>
<keyword evidence="2" id="KW-1185">Reference proteome</keyword>
<gene>
    <name evidence="1" type="ORF">SAMN00808754_2775</name>
</gene>
<name>A0A1W1W1B3_9FIRM</name>
<accession>A0A1W1W1B3</accession>
<dbReference type="EMBL" id="LT838272">
    <property type="protein sequence ID" value="SMB99161.1"/>
    <property type="molecule type" value="Genomic_DNA"/>
</dbReference>
<reference evidence="1 2" key="1">
    <citation type="submission" date="2017-04" db="EMBL/GenBank/DDBJ databases">
        <authorList>
            <person name="Afonso C.L."/>
            <person name="Miller P.J."/>
            <person name="Scott M.A."/>
            <person name="Spackman E."/>
            <person name="Goraichik I."/>
            <person name="Dimitrov K.M."/>
            <person name="Suarez D.L."/>
            <person name="Swayne D.E."/>
        </authorList>
    </citation>
    <scope>NUCLEOTIDE SEQUENCE [LARGE SCALE GENOMIC DNA]</scope>
    <source>
        <strain evidence="1 2">ToBE</strain>
    </source>
</reference>
<dbReference type="Proteomes" id="UP000192569">
    <property type="component" value="Chromosome I"/>
</dbReference>
<protein>
    <submittedName>
        <fullName evidence="1">Uncharacterized protein</fullName>
    </submittedName>
</protein>
<dbReference type="RefSeq" id="WP_084666475.1">
    <property type="nucleotide sequence ID" value="NZ_LT838272.1"/>
</dbReference>
<dbReference type="AlphaFoldDB" id="A0A1W1W1B3"/>